<dbReference type="Pfam" id="PF13020">
    <property type="entry name" value="NOV_C"/>
    <property type="match status" value="1"/>
</dbReference>
<evidence type="ECO:0000256" key="1">
    <source>
        <dbReference type="SAM" id="Coils"/>
    </source>
</evidence>
<keyword evidence="1" id="KW-0175">Coiled coil</keyword>
<dbReference type="AlphaFoldDB" id="A0A5J4R788"/>
<gene>
    <name evidence="3" type="ORF">EZS27_022604</name>
</gene>
<name>A0A5J4R788_9ZZZZ</name>
<sequence>MSDYHNDNSEYYDDIKNTLGNKQHADKIIDKIKGIDSEQAKRAVWELVQNARDIAIHNGDKKTVNITVELYDDCLIFKHDGKWFDYKTLFSLIIQVSSKDKKNDEEDQLPVGQFGTGFCTTHAFGRIITLNGSFQLKDGKYVPLTDFILDRQGDSDELAFNINEQIKSLDKLTKQYGDELPNPITSLKYTFADDNERQYAHIAVKCIDEYVSYVFALNNTIQSLEVKIQVGNPKEKEQLLQYETKYTQCSINNKNNIFNGLFAYTIHDLRHPDVLRNLLYIDCDKVNLSPELEIDKKVLNDAKIILPISLTNEGEFVAQEIQPHFARIFIFFPLIGSQHIWGTTFMMHSPLFTPATDRNGVFLVSEAPNVQINQSRNRRIIEIMNTIIFSFLGKYANQIQDVYHIAKLSFPNDKPLEEPLTDIQKNNLNYYGNQRSLWQSTLMNLPIVRHNKIHAPQSIVNSAFFAPELINDSNYADDIYKIVSLFWENIPLKDDDEYRCWTEMLSNWNNDAGNIKWIELEDIAEQLQEFGKLDKFLDEQILIRFYLYTISVNKDIFGSYELLPNLKGEFRKVEFLKKNIALDPCLLKIANDLGLATSRDIVDRKFMFDFEFDEYTGQILNKALLDKRDEIEEKYQDELRQGNNDAQLLNTIERETFLKLCSVFPPNSSGIRSELMPHICNYWKQEFVYKEIESQGEEHRIRYDDAFLPFLFKDLLIDLQSKDKDWNEKNLSLILEIIKCAYRLVNLTSLIKEYPSFLNQNYQLKKNDDLYYEKENINGELKNIYNSVFKEKTEGKDFENYKTDYDIKDELLHSDFYLGLSTLIELEKEKKVKLFFEIAERGKDDSILASEIYSAFEQKRKSTNSKSILTEKYKDIVLDLIQRIAEESSTTDKYWSVLFNAIEKEKAELFLESASDAKQGVIFKIMRQNDETIDAIVSMMEDDKLIESLKEKRNVDLLKKLAESPEEMEYLSNNLHNIKQIIKDAQEAERNRKEEEAHKKHIKDIGKNIQNQILSILQGYKLSDTSDIKDEQGGQDFIIRKNGTPVYYIEVKSRWNSSRSIRLSKRQSERALNNRDIYAVIIVDLATREDKEDYFPGFDKFKPFIKVLTSVGDKLESIVPPIGIVEDDIFHIEDYNSTIEQKQFEKGIDFDKFIEQLKNNFS</sequence>
<dbReference type="InterPro" id="IPR024975">
    <property type="entry name" value="NOV_C"/>
</dbReference>
<evidence type="ECO:0000313" key="3">
    <source>
        <dbReference type="EMBL" id="KAA6328513.1"/>
    </source>
</evidence>
<organism evidence="3">
    <name type="scientific">termite gut metagenome</name>
    <dbReference type="NCBI Taxonomy" id="433724"/>
    <lineage>
        <taxon>unclassified sequences</taxon>
        <taxon>metagenomes</taxon>
        <taxon>organismal metagenomes</taxon>
    </lineage>
</organism>
<feature type="coiled-coil region" evidence="1">
    <location>
        <begin position="968"/>
        <end position="1005"/>
    </location>
</feature>
<dbReference type="NCBIfam" id="NF047352">
    <property type="entry name" value="P_loop_sacsin"/>
    <property type="match status" value="1"/>
</dbReference>
<dbReference type="InterPro" id="IPR036890">
    <property type="entry name" value="HATPase_C_sf"/>
</dbReference>
<proteinExistence type="predicted"/>
<comment type="caution">
    <text evidence="3">The sequence shown here is derived from an EMBL/GenBank/DDBJ whole genome shotgun (WGS) entry which is preliminary data.</text>
</comment>
<feature type="domain" description="Protein NO VEIN C-terminal" evidence="2">
    <location>
        <begin position="1031"/>
        <end position="1088"/>
    </location>
</feature>
<reference evidence="3" key="1">
    <citation type="submission" date="2019-03" db="EMBL/GenBank/DDBJ databases">
        <title>Single cell metagenomics reveals metabolic interactions within the superorganism composed of flagellate Streblomastix strix and complex community of Bacteroidetes bacteria on its surface.</title>
        <authorList>
            <person name="Treitli S.C."/>
            <person name="Kolisko M."/>
            <person name="Husnik F."/>
            <person name="Keeling P."/>
            <person name="Hampl V."/>
        </authorList>
    </citation>
    <scope>NUCLEOTIDE SEQUENCE</scope>
    <source>
        <strain evidence="3">STM</strain>
    </source>
</reference>
<evidence type="ECO:0000259" key="2">
    <source>
        <dbReference type="Pfam" id="PF13020"/>
    </source>
</evidence>
<protein>
    <recommendedName>
        <fullName evidence="2">Protein NO VEIN C-terminal domain-containing protein</fullName>
    </recommendedName>
</protein>
<dbReference type="SUPFAM" id="SSF55874">
    <property type="entry name" value="ATPase domain of HSP90 chaperone/DNA topoisomerase II/histidine kinase"/>
    <property type="match status" value="1"/>
</dbReference>
<accession>A0A5J4R788</accession>
<dbReference type="EMBL" id="SNRY01001807">
    <property type="protein sequence ID" value="KAA6328513.1"/>
    <property type="molecule type" value="Genomic_DNA"/>
</dbReference>